<reference evidence="4 5" key="1">
    <citation type="submission" date="2023-07" db="EMBL/GenBank/DDBJ databases">
        <title>Closed genome sequence of Methanosarcinaceae archaeon Am2.</title>
        <authorList>
            <person name="Poehlein A."/>
            <person name="Protasov E."/>
            <person name="Platt K."/>
            <person name="Reeh H."/>
            <person name="Daniel R."/>
            <person name="Brune A."/>
        </authorList>
    </citation>
    <scope>NUCLEOTIDE SEQUENCE [LARGE SCALE GENOMIC DNA]</scope>
    <source>
        <strain evidence="4 5">Am2</strain>
    </source>
</reference>
<dbReference type="GeneID" id="89228798"/>
<dbReference type="InterPro" id="IPR016143">
    <property type="entry name" value="Citrate_synth-like_sm_a-sub"/>
</dbReference>
<comment type="similarity">
    <text evidence="1 3">Belongs to the citrate synthase family.</text>
</comment>
<evidence type="ECO:0000313" key="4">
    <source>
        <dbReference type="EMBL" id="WNY27566.1"/>
    </source>
</evidence>
<dbReference type="GO" id="GO:0006099">
    <property type="term" value="P:tricarboxylic acid cycle"/>
    <property type="evidence" value="ECO:0007669"/>
    <property type="project" value="TreeGrafter"/>
</dbReference>
<name>A0AA96V822_9EURY</name>
<dbReference type="Gene3D" id="1.10.230.10">
    <property type="entry name" value="Cytochrome P450-Terp, domain 2"/>
    <property type="match status" value="1"/>
</dbReference>
<dbReference type="EMBL" id="CP131061">
    <property type="protein sequence ID" value="WNY27566.1"/>
    <property type="molecule type" value="Genomic_DNA"/>
</dbReference>
<evidence type="ECO:0000256" key="2">
    <source>
        <dbReference type="ARBA" id="ARBA00022679"/>
    </source>
</evidence>
<dbReference type="AlphaFoldDB" id="A0AA96V822"/>
<dbReference type="InterPro" id="IPR036969">
    <property type="entry name" value="Citrate_synthase_sf"/>
</dbReference>
<keyword evidence="2 3" id="KW-0808">Transferase</keyword>
<dbReference type="Pfam" id="PF00285">
    <property type="entry name" value="Citrate_synt"/>
    <property type="match status" value="1"/>
</dbReference>
<dbReference type="Gene3D" id="1.10.580.10">
    <property type="entry name" value="Citrate Synthase, domain 1"/>
    <property type="match status" value="1"/>
</dbReference>
<dbReference type="InterPro" id="IPR002020">
    <property type="entry name" value="Citrate_synthase"/>
</dbReference>
<evidence type="ECO:0000313" key="5">
    <source>
        <dbReference type="Proteomes" id="UP001304970"/>
    </source>
</evidence>
<dbReference type="RefSeq" id="WP_338097533.1">
    <property type="nucleotide sequence ID" value="NZ_CP131061.1"/>
</dbReference>
<organism evidence="4 5">
    <name type="scientific">Methanolapillus ohkumae</name>
    <dbReference type="NCBI Taxonomy" id="3028298"/>
    <lineage>
        <taxon>Archaea</taxon>
        <taxon>Methanobacteriati</taxon>
        <taxon>Methanobacteriota</taxon>
        <taxon>Stenosarchaea group</taxon>
        <taxon>Methanomicrobia</taxon>
        <taxon>Methanosarcinales</taxon>
        <taxon>Methanosarcinaceae</taxon>
        <taxon>Methanolapillus</taxon>
    </lineage>
</organism>
<gene>
    <name evidence="4" type="ORF">MsAm2_13680</name>
</gene>
<accession>A0AA96V822</accession>
<sequence>MARTVTCREFTEKINPEEIMVEMNIIEEVVVVDKDKMDVEISIDAMIIDDKNSEKTQEEAEKKKAFEMEKWSALSIRHNQIDPELFVKYKVNRGLRDVQGNGVLTGLTEISEVLSGRAKDGEPEGHGRLFYRGIEINDLVDGFVSERRFGFEEVTYLLLFGELPTQEELEEFKNRLGQNRTLPISFVRDIIMKAPSDDMMNTLARSVLTLYSYDKNANNTSIPNVLRQCLELIALFPLLAVYGYQAYTHFHDGKSLFIHSPKPELSTAENILHILRPSSEYTFLEAQLLDLTLVLHAEHGGGNNSTFTCRVVSSSGTDTYSAIAAALGSLKGPKHGGANIKVVQMFDDLKKNVGDWKNEEEVGNYLRALLNKEAFDKAGLIYGIGHAVYSKNDPRADIFKKFVRELSKEKGCYEEFLLYDLVEKLSPIIIGQEKRIYKGVSANIDFYSGFVYNMLGLPAELYTPIFAISRISGWSAHRLEELINSGKIIRPAYKEVCARRPYVPLDQRTPPGE</sequence>
<dbReference type="CDD" id="cd06113">
    <property type="entry name" value="citrate_synt_like_1_2"/>
    <property type="match status" value="1"/>
</dbReference>
<dbReference type="PRINTS" id="PR00143">
    <property type="entry name" value="CITRTSNTHASE"/>
</dbReference>
<dbReference type="NCBIfam" id="NF010635">
    <property type="entry name" value="PRK14032.1"/>
    <property type="match status" value="1"/>
</dbReference>
<dbReference type="SUPFAM" id="SSF48256">
    <property type="entry name" value="Citrate synthase"/>
    <property type="match status" value="1"/>
</dbReference>
<dbReference type="PANTHER" id="PTHR11739">
    <property type="entry name" value="CITRATE SYNTHASE"/>
    <property type="match status" value="1"/>
</dbReference>
<protein>
    <recommendedName>
        <fullName evidence="3">Citrate synthase</fullName>
    </recommendedName>
</protein>
<evidence type="ECO:0000256" key="1">
    <source>
        <dbReference type="ARBA" id="ARBA00010566"/>
    </source>
</evidence>
<dbReference type="PANTHER" id="PTHR11739:SF4">
    <property type="entry name" value="CITRATE SYNTHASE, PEROXISOMAL"/>
    <property type="match status" value="1"/>
</dbReference>
<dbReference type="GO" id="GO:0005829">
    <property type="term" value="C:cytosol"/>
    <property type="evidence" value="ECO:0007669"/>
    <property type="project" value="TreeGrafter"/>
</dbReference>
<evidence type="ECO:0000256" key="3">
    <source>
        <dbReference type="RuleBase" id="RU000441"/>
    </source>
</evidence>
<keyword evidence="5" id="KW-1185">Reference proteome</keyword>
<dbReference type="Proteomes" id="UP001304970">
    <property type="component" value="Chromosome"/>
</dbReference>
<proteinExistence type="inferred from homology"/>
<dbReference type="GO" id="GO:0005975">
    <property type="term" value="P:carbohydrate metabolic process"/>
    <property type="evidence" value="ECO:0007669"/>
    <property type="project" value="TreeGrafter"/>
</dbReference>
<dbReference type="GO" id="GO:0046912">
    <property type="term" value="F:acyltransferase activity, acyl groups converted into alkyl on transfer"/>
    <property type="evidence" value="ECO:0007669"/>
    <property type="project" value="InterPro"/>
</dbReference>
<dbReference type="InterPro" id="IPR016142">
    <property type="entry name" value="Citrate_synth-like_lrg_a-sub"/>
</dbReference>